<protein>
    <submittedName>
        <fullName evidence="1">Uncharacterized protein</fullName>
    </submittedName>
</protein>
<comment type="caution">
    <text evidence="1">The sequence shown here is derived from an EMBL/GenBank/DDBJ whole genome shotgun (WGS) entry which is preliminary data.</text>
</comment>
<sequence length="156" mass="17002">MKDVLCPLERLGEPELNSWHDGLVAANGELTDAQYDKIEAAIDICAEDNGWGDADALAAFEFNVSIISGAALEEKLTGLGVKIIEYEALLDGKSTEELHEIIKDSENSAILRQAAGMLVSEMGDKWTQEMSDNLGRYFAHLAESRLAARRFAEAAT</sequence>
<dbReference type="AlphaFoldDB" id="A0A371BIP4"/>
<accession>A0A371BIP4</accession>
<proteinExistence type="predicted"/>
<name>A0A371BIP4_9SPHN</name>
<dbReference type="EMBL" id="QRGP01000001">
    <property type="protein sequence ID" value="RDV07472.1"/>
    <property type="molecule type" value="Genomic_DNA"/>
</dbReference>
<keyword evidence="2" id="KW-1185">Reference proteome</keyword>
<evidence type="ECO:0000313" key="1">
    <source>
        <dbReference type="EMBL" id="RDV07472.1"/>
    </source>
</evidence>
<reference evidence="2" key="1">
    <citation type="submission" date="2018-08" db="EMBL/GenBank/DDBJ databases">
        <authorList>
            <person name="Kim S.-J."/>
            <person name="Jung G.-Y."/>
        </authorList>
    </citation>
    <scope>NUCLEOTIDE SEQUENCE [LARGE SCALE GENOMIC DNA]</scope>
    <source>
        <strain evidence="2">GY_G</strain>
    </source>
</reference>
<dbReference type="Proteomes" id="UP000263833">
    <property type="component" value="Unassembled WGS sequence"/>
</dbReference>
<dbReference type="RefSeq" id="WP_115549018.1">
    <property type="nucleotide sequence ID" value="NZ_QRGP01000001.1"/>
</dbReference>
<organism evidence="1 2">
    <name type="scientific">Sphingorhabdus pulchriflava</name>
    <dbReference type="NCBI Taxonomy" id="2292257"/>
    <lineage>
        <taxon>Bacteria</taxon>
        <taxon>Pseudomonadati</taxon>
        <taxon>Pseudomonadota</taxon>
        <taxon>Alphaproteobacteria</taxon>
        <taxon>Sphingomonadales</taxon>
        <taxon>Sphingomonadaceae</taxon>
        <taxon>Sphingorhabdus</taxon>
    </lineage>
</organism>
<evidence type="ECO:0000313" key="2">
    <source>
        <dbReference type="Proteomes" id="UP000263833"/>
    </source>
</evidence>
<gene>
    <name evidence="1" type="ORF">DXH95_09055</name>
</gene>